<dbReference type="GeneID" id="93131159"/>
<evidence type="ECO:0000313" key="1">
    <source>
        <dbReference type="EMBL" id="QRO81426.1"/>
    </source>
</evidence>
<dbReference type="InterPro" id="IPR021946">
    <property type="entry name" value="DUF3563"/>
</dbReference>
<protein>
    <submittedName>
        <fullName evidence="1">DUF3563 family protein</fullName>
    </submittedName>
</protein>
<accession>A0A892IEL2</accession>
<dbReference type="EMBL" id="CP069484">
    <property type="protein sequence ID" value="QRO81426.1"/>
    <property type="molecule type" value="Genomic_DNA"/>
</dbReference>
<dbReference type="Proteomes" id="UP000625568">
    <property type="component" value="Chromosome 3"/>
</dbReference>
<name>A0A892IEL2_9BURK</name>
<evidence type="ECO:0000313" key="2">
    <source>
        <dbReference type="Proteomes" id="UP000625568"/>
    </source>
</evidence>
<organism evidence="1 2">
    <name type="scientific">Burkholderia dolosa</name>
    <dbReference type="NCBI Taxonomy" id="152500"/>
    <lineage>
        <taxon>Bacteria</taxon>
        <taxon>Pseudomonadati</taxon>
        <taxon>Pseudomonadota</taxon>
        <taxon>Betaproteobacteria</taxon>
        <taxon>Burkholderiales</taxon>
        <taxon>Burkholderiaceae</taxon>
        <taxon>Burkholderia</taxon>
        <taxon>Burkholderia cepacia complex</taxon>
    </lineage>
</organism>
<proteinExistence type="predicted"/>
<dbReference type="AlphaFoldDB" id="A0A892IEL2"/>
<reference evidence="1 2" key="1">
    <citation type="submission" date="2021-02" db="EMBL/GenBank/DDBJ databases">
        <title>FDA dAtabase for Regulatory Grade micrObial Sequences (FDA-ARGOS): Supporting development and validation of Infectious Disease Dx tests.</title>
        <authorList>
            <person name="Minogue T."/>
            <person name="Wolcott M."/>
            <person name="Wasieloski L."/>
            <person name="Aguilar W."/>
            <person name="Moore D."/>
            <person name="Jaissle J."/>
            <person name="Tallon L."/>
            <person name="Sadzewicz L."/>
            <person name="Zhao X."/>
            <person name="Boylan J."/>
            <person name="Ott S."/>
            <person name="Bowen H."/>
            <person name="Vavikolanu K."/>
            <person name="Mehta A."/>
            <person name="Aluvathingal J."/>
            <person name="Nadendla S."/>
            <person name="Yan Y."/>
            <person name="Sichtig H."/>
        </authorList>
    </citation>
    <scope>NUCLEOTIDE SEQUENCE [LARGE SCALE GENOMIC DNA]</scope>
    <source>
        <strain evidence="1 2">FDAARGOS_1272</strain>
    </source>
</reference>
<dbReference type="Pfam" id="PF12086">
    <property type="entry name" value="DUF3563"/>
    <property type="match status" value="1"/>
</dbReference>
<keyword evidence="2" id="KW-1185">Reference proteome</keyword>
<gene>
    <name evidence="1" type="ORF">I6K02_27100</name>
</gene>
<dbReference type="RefSeq" id="WP_035975644.1">
    <property type="nucleotide sequence ID" value="NZ_CABVPR010000090.1"/>
</dbReference>
<sequence length="61" mass="7455">MISKLLARILKTLIDREYRRRDAYLSAATDLADLERRIKYFESNHAPFSMYYDERPRDRKD</sequence>